<dbReference type="Proteomes" id="UP000515152">
    <property type="component" value="Chromosome 15"/>
</dbReference>
<dbReference type="InterPro" id="IPR028192">
    <property type="entry name" value="BMF"/>
</dbReference>
<organism evidence="1 2">
    <name type="scientific">Clupea harengus</name>
    <name type="common">Atlantic herring</name>
    <dbReference type="NCBI Taxonomy" id="7950"/>
    <lineage>
        <taxon>Eukaryota</taxon>
        <taxon>Metazoa</taxon>
        <taxon>Chordata</taxon>
        <taxon>Craniata</taxon>
        <taxon>Vertebrata</taxon>
        <taxon>Euteleostomi</taxon>
        <taxon>Actinopterygii</taxon>
        <taxon>Neopterygii</taxon>
        <taxon>Teleostei</taxon>
        <taxon>Clupei</taxon>
        <taxon>Clupeiformes</taxon>
        <taxon>Clupeoidei</taxon>
        <taxon>Clupeidae</taxon>
        <taxon>Clupea</taxon>
    </lineage>
</organism>
<accession>A0A6P3VXK0</accession>
<dbReference type="GO" id="GO:0010507">
    <property type="term" value="P:negative regulation of autophagy"/>
    <property type="evidence" value="ECO:0007669"/>
    <property type="project" value="TreeGrafter"/>
</dbReference>
<dbReference type="RefSeq" id="XP_012683915.1">
    <property type="nucleotide sequence ID" value="XM_012828461.3"/>
</dbReference>
<dbReference type="GO" id="GO:0043065">
    <property type="term" value="P:positive regulation of apoptotic process"/>
    <property type="evidence" value="ECO:0007669"/>
    <property type="project" value="TreeGrafter"/>
</dbReference>
<dbReference type="Pfam" id="PF15185">
    <property type="entry name" value="BMF"/>
    <property type="match status" value="1"/>
</dbReference>
<sequence length="179" mass="20594">MDDEEDDMFRPISRCWGTPFMDVKFEDRTTQTNSSAVAPGRGSAMLPCRLAQEPRPFFRGNAGFRWHFPALFEPTRGLGGFEDERDAPQLEGHEVEEQEQGEEDPRLAHGLAEEAHMSVEAQIGRKLREIGDHFNQDQLQLLARHQRDHLPLWWRVGTTVFSYLFQRVDLAPPPQGNPR</sequence>
<dbReference type="PANTHER" id="PTHR32014:SF2">
    <property type="entry name" value="BCL-2-MODIFYING FACTOR"/>
    <property type="match status" value="1"/>
</dbReference>
<name>A0A6P3VXK0_CLUHA</name>
<dbReference type="GO" id="GO:0006915">
    <property type="term" value="P:apoptotic process"/>
    <property type="evidence" value="ECO:0007669"/>
    <property type="project" value="InterPro"/>
</dbReference>
<reference evidence="2" key="1">
    <citation type="submission" date="2025-08" db="UniProtKB">
        <authorList>
            <consortium name="RefSeq"/>
        </authorList>
    </citation>
    <scope>IDENTIFICATION</scope>
</reference>
<keyword evidence="1" id="KW-1185">Reference proteome</keyword>
<dbReference type="GeneID" id="105901061"/>
<evidence type="ECO:0000313" key="2">
    <source>
        <dbReference type="RefSeq" id="XP_012683915.1"/>
    </source>
</evidence>
<dbReference type="CTD" id="751764"/>
<dbReference type="PANTHER" id="PTHR32014">
    <property type="entry name" value="BCL-2-MODIFYING FACTOR"/>
    <property type="match status" value="1"/>
</dbReference>
<evidence type="ECO:0000313" key="1">
    <source>
        <dbReference type="Proteomes" id="UP000515152"/>
    </source>
</evidence>
<dbReference type="KEGG" id="char:105901061"/>
<dbReference type="GO" id="GO:0016459">
    <property type="term" value="C:myosin complex"/>
    <property type="evidence" value="ECO:0007669"/>
    <property type="project" value="TreeGrafter"/>
</dbReference>
<dbReference type="AlphaFoldDB" id="A0A6P3VXK0"/>
<dbReference type="OrthoDB" id="9934797at2759"/>
<gene>
    <name evidence="2" type="primary">bmf2</name>
</gene>
<protein>
    <submittedName>
        <fullName evidence="2">BCL2 modifying factor 2</fullName>
    </submittedName>
</protein>
<proteinExistence type="predicted"/>